<evidence type="ECO:0000313" key="2">
    <source>
        <dbReference type="Proteomes" id="UP000295192"/>
    </source>
</evidence>
<accession>A0A484BRV3</accession>
<dbReference type="EMBL" id="LSRL02000008">
    <property type="protein sequence ID" value="TDG51556.1"/>
    <property type="molecule type" value="Genomic_DNA"/>
</dbReference>
<proteinExistence type="predicted"/>
<organism evidence="1 2">
    <name type="scientific">Drosophila navojoa</name>
    <name type="common">Fruit fly</name>
    <dbReference type="NCBI Taxonomy" id="7232"/>
    <lineage>
        <taxon>Eukaryota</taxon>
        <taxon>Metazoa</taxon>
        <taxon>Ecdysozoa</taxon>
        <taxon>Arthropoda</taxon>
        <taxon>Hexapoda</taxon>
        <taxon>Insecta</taxon>
        <taxon>Pterygota</taxon>
        <taxon>Neoptera</taxon>
        <taxon>Endopterygota</taxon>
        <taxon>Diptera</taxon>
        <taxon>Brachycera</taxon>
        <taxon>Muscomorpha</taxon>
        <taxon>Ephydroidea</taxon>
        <taxon>Drosophilidae</taxon>
        <taxon>Drosophila</taxon>
    </lineage>
</organism>
<gene>
    <name evidence="1" type="ORF">AWZ03_002016</name>
</gene>
<sequence length="98" mass="11770">MWVCAQHRGAVRNIIRLLQRTYQQSRITEEEKAKITKAKISAMWSKQVENLLRKREMLCLIRDYIVLQERYVSSRLTTNKRLLAHAKYLQVTRKRTPL</sequence>
<keyword evidence="2" id="KW-1185">Reference proteome</keyword>
<dbReference type="OMA" id="AKISAMW"/>
<reference evidence="1 2" key="1">
    <citation type="journal article" date="2019" name="J. Hered.">
        <title>An Improved Genome Assembly for Drosophila navojoa, the Basal Species in the mojavensis Cluster.</title>
        <authorList>
            <person name="Vanderlinde T."/>
            <person name="Dupim E.G."/>
            <person name="Nazario-Yepiz N.O."/>
            <person name="Carvalho A.B."/>
        </authorList>
    </citation>
    <scope>NUCLEOTIDE SEQUENCE [LARGE SCALE GENOMIC DNA]</scope>
    <source>
        <strain evidence="1">Navoj_Jal97</strain>
        <tissue evidence="1">Whole organism</tissue>
    </source>
</reference>
<comment type="caution">
    <text evidence="1">The sequence shown here is derived from an EMBL/GenBank/DDBJ whole genome shotgun (WGS) entry which is preliminary data.</text>
</comment>
<dbReference type="Proteomes" id="UP000295192">
    <property type="component" value="Unassembled WGS sequence"/>
</dbReference>
<evidence type="ECO:0000313" key="1">
    <source>
        <dbReference type="EMBL" id="TDG51556.1"/>
    </source>
</evidence>
<name>A0A484BRV3_DRONA</name>
<dbReference type="AlphaFoldDB" id="A0A484BRV3"/>
<protein>
    <submittedName>
        <fullName evidence="1">Uncharacterized protein</fullName>
    </submittedName>
</protein>